<sequence>MKPRAGVGLTSVMVGLTLTTGMIEAVSFLVLGPVFTAVQTGNLLFLSFALTGAAGLSPAAAGVSFGGFTVGAVLGSRFETSVDAHGRRWFVPALLVEALLLGLGGLVAWRTGLDVTGGPADDPHYTVVALVAVAMGVRNITTLRARVPDVPTTVSTRALTALLSGLPPHPDGRLGAGARDEGRRLASVAAMFAGGLLGAWLLLRAEVHPALVLLIPAALVLALGAGYWAMQRGRTPEARSPAES</sequence>
<dbReference type="HOGENOM" id="CLU_061825_2_0_11"/>
<organism evidence="2 3">
    <name type="scientific">Streptomyces scabiei (strain 87.22)</name>
    <dbReference type="NCBI Taxonomy" id="680198"/>
    <lineage>
        <taxon>Bacteria</taxon>
        <taxon>Bacillati</taxon>
        <taxon>Actinomycetota</taxon>
        <taxon>Actinomycetes</taxon>
        <taxon>Kitasatosporales</taxon>
        <taxon>Streptomycetaceae</taxon>
        <taxon>Streptomyces</taxon>
    </lineage>
</organism>
<keyword evidence="1" id="KW-0472">Membrane</keyword>
<reference evidence="2 3" key="1">
    <citation type="journal article" date="2010" name="Mol. Plant Microbe Interact.">
        <title>Streptomyces scabies 87-22 contains a coronafacic acid-like biosynthetic cluster that contributes to plant-microbe interactions.</title>
        <authorList>
            <person name="Bignell D.R."/>
            <person name="Seipke R.F."/>
            <person name="Huguet-Tapia J.C."/>
            <person name="Chambers A.H."/>
            <person name="Parry R.J."/>
            <person name="Loria R."/>
        </authorList>
    </citation>
    <scope>NUCLEOTIDE SEQUENCE [LARGE SCALE GENOMIC DNA]</scope>
    <source>
        <strain evidence="2 3">87.22</strain>
    </source>
</reference>
<feature type="transmembrane region" description="Helical" evidence="1">
    <location>
        <begin position="43"/>
        <end position="68"/>
    </location>
</feature>
<dbReference type="RefSeq" id="WP_013001419.1">
    <property type="nucleotide sequence ID" value="NC_013929.1"/>
</dbReference>
<evidence type="ECO:0000313" key="2">
    <source>
        <dbReference type="EMBL" id="CBG70785.1"/>
    </source>
</evidence>
<feature type="transmembrane region" description="Helical" evidence="1">
    <location>
        <begin position="12"/>
        <end position="31"/>
    </location>
</feature>
<dbReference type="STRING" id="680198.SCAB_36971"/>
<dbReference type="AlphaFoldDB" id="C9YW81"/>
<dbReference type="PANTHER" id="PTHR37488:SF2">
    <property type="entry name" value="DUF1275 DOMAIN-CONTAINING PROTEIN"/>
    <property type="match status" value="1"/>
</dbReference>
<evidence type="ECO:0000256" key="1">
    <source>
        <dbReference type="SAM" id="Phobius"/>
    </source>
</evidence>
<protein>
    <submittedName>
        <fullName evidence="2">Putative membrane protein</fullName>
    </submittedName>
</protein>
<dbReference type="Proteomes" id="UP000001444">
    <property type="component" value="Chromosome"/>
</dbReference>
<dbReference type="EMBL" id="FN554889">
    <property type="protein sequence ID" value="CBG70785.1"/>
    <property type="molecule type" value="Genomic_DNA"/>
</dbReference>
<accession>C9YW81</accession>
<dbReference type="PANTHER" id="PTHR37488">
    <property type="entry name" value="DUF1275 DOMAIN-CONTAINING PROTEIN"/>
    <property type="match status" value="1"/>
</dbReference>
<feature type="transmembrane region" description="Helical" evidence="1">
    <location>
        <begin position="89"/>
        <end position="111"/>
    </location>
</feature>
<feature type="transmembrane region" description="Helical" evidence="1">
    <location>
        <begin position="123"/>
        <end position="141"/>
    </location>
</feature>
<dbReference type="InterPro" id="IPR010699">
    <property type="entry name" value="DUF1275"/>
</dbReference>
<keyword evidence="1" id="KW-1133">Transmembrane helix</keyword>
<dbReference type="GeneID" id="24311100"/>
<evidence type="ECO:0000313" key="3">
    <source>
        <dbReference type="Proteomes" id="UP000001444"/>
    </source>
</evidence>
<dbReference type="Pfam" id="PF06912">
    <property type="entry name" value="DUF1275"/>
    <property type="match status" value="1"/>
</dbReference>
<proteinExistence type="predicted"/>
<feature type="transmembrane region" description="Helical" evidence="1">
    <location>
        <begin position="209"/>
        <end position="230"/>
    </location>
</feature>
<name>C9YW81_STRSW</name>
<dbReference type="KEGG" id="scb:SCAB_36971"/>
<keyword evidence="1" id="KW-0812">Transmembrane</keyword>
<gene>
    <name evidence="2" type="ordered locus">SCAB_36971</name>
</gene>
<dbReference type="eggNOG" id="COG3619">
    <property type="taxonomic scope" value="Bacteria"/>
</dbReference>
<keyword evidence="3" id="KW-1185">Reference proteome</keyword>
<feature type="transmembrane region" description="Helical" evidence="1">
    <location>
        <begin position="185"/>
        <end position="203"/>
    </location>
</feature>